<reference evidence="1 2" key="1">
    <citation type="submission" date="2019-10" db="EMBL/GenBank/DDBJ databases">
        <title>Georgenia wutianyii sp. nov. and Georgenia yuyongxinii sp. nov. isolated from plateau pika (Ochotona curzoniae) in the Qinghai-Tibet plateau of China.</title>
        <authorList>
            <person name="Tian Z."/>
        </authorList>
    </citation>
    <scope>NUCLEOTIDE SEQUENCE [LARGE SCALE GENOMIC DNA]</scope>
    <source>
        <strain evidence="1 2">JCM 19765</strain>
    </source>
</reference>
<proteinExistence type="predicted"/>
<evidence type="ECO:0008006" key="3">
    <source>
        <dbReference type="Google" id="ProtNLM"/>
    </source>
</evidence>
<evidence type="ECO:0000313" key="2">
    <source>
        <dbReference type="Proteomes" id="UP000437709"/>
    </source>
</evidence>
<dbReference type="EMBL" id="WHPC01000175">
    <property type="protein sequence ID" value="MPV39151.1"/>
    <property type="molecule type" value="Genomic_DNA"/>
</dbReference>
<organism evidence="1 2">
    <name type="scientific">Georgenia subflava</name>
    <dbReference type="NCBI Taxonomy" id="1622177"/>
    <lineage>
        <taxon>Bacteria</taxon>
        <taxon>Bacillati</taxon>
        <taxon>Actinomycetota</taxon>
        <taxon>Actinomycetes</taxon>
        <taxon>Micrococcales</taxon>
        <taxon>Bogoriellaceae</taxon>
        <taxon>Georgenia</taxon>
    </lineage>
</organism>
<name>A0A6N7ENW1_9MICO</name>
<evidence type="ECO:0000313" key="1">
    <source>
        <dbReference type="EMBL" id="MPV39151.1"/>
    </source>
</evidence>
<dbReference type="AlphaFoldDB" id="A0A6N7ENW1"/>
<dbReference type="RefSeq" id="WP_152816622.1">
    <property type="nucleotide sequence ID" value="NZ_WHPC01000175.1"/>
</dbReference>
<gene>
    <name evidence="1" type="ORF">GB881_19285</name>
</gene>
<keyword evidence="2" id="KW-1185">Reference proteome</keyword>
<feature type="non-terminal residue" evidence="1">
    <location>
        <position position="92"/>
    </location>
</feature>
<accession>A0A6N7ENW1</accession>
<dbReference type="Proteomes" id="UP000437709">
    <property type="component" value="Unassembled WGS sequence"/>
</dbReference>
<comment type="caution">
    <text evidence="1">The sequence shown here is derived from an EMBL/GenBank/DDBJ whole genome shotgun (WGS) entry which is preliminary data.</text>
</comment>
<sequence length="92" mass="9745">MVDALHVKGLITIAADNVTVRRTLVQTKTDLYPIEVEAGVTGALIEDVEVDNLNGTGIGVLFKGAGTLRRADIHSAEDGIRVEADDVTVEDS</sequence>
<dbReference type="OrthoDB" id="505641at2"/>
<protein>
    <recommendedName>
        <fullName evidence="3">Right handed beta helix domain-containing protein</fullName>
    </recommendedName>
</protein>